<evidence type="ECO:0000256" key="4">
    <source>
        <dbReference type="ARBA" id="ARBA00022692"/>
    </source>
</evidence>
<evidence type="ECO:0000259" key="8">
    <source>
        <dbReference type="PROSITE" id="PS50928"/>
    </source>
</evidence>
<protein>
    <submittedName>
        <fullName evidence="9">Sugar ABC transporter permease</fullName>
    </submittedName>
</protein>
<evidence type="ECO:0000256" key="1">
    <source>
        <dbReference type="ARBA" id="ARBA00004651"/>
    </source>
</evidence>
<dbReference type="GO" id="GO:0005886">
    <property type="term" value="C:plasma membrane"/>
    <property type="evidence" value="ECO:0007669"/>
    <property type="project" value="UniProtKB-SubCell"/>
</dbReference>
<feature type="transmembrane region" description="Helical" evidence="7">
    <location>
        <begin position="74"/>
        <end position="94"/>
    </location>
</feature>
<keyword evidence="4 7" id="KW-0812">Transmembrane</keyword>
<dbReference type="Proteomes" id="UP000886817">
    <property type="component" value="Unassembled WGS sequence"/>
</dbReference>
<feature type="transmembrane region" description="Helical" evidence="7">
    <location>
        <begin position="206"/>
        <end position="225"/>
    </location>
</feature>
<evidence type="ECO:0000256" key="5">
    <source>
        <dbReference type="ARBA" id="ARBA00022989"/>
    </source>
</evidence>
<evidence type="ECO:0000256" key="3">
    <source>
        <dbReference type="ARBA" id="ARBA00022475"/>
    </source>
</evidence>
<keyword evidence="6 7" id="KW-0472">Membrane</keyword>
<dbReference type="PANTHER" id="PTHR43227">
    <property type="entry name" value="BLL4140 PROTEIN"/>
    <property type="match status" value="1"/>
</dbReference>
<dbReference type="GO" id="GO:0055085">
    <property type="term" value="P:transmembrane transport"/>
    <property type="evidence" value="ECO:0007669"/>
    <property type="project" value="InterPro"/>
</dbReference>
<reference evidence="9" key="1">
    <citation type="journal article" date="2021" name="PeerJ">
        <title>Extensive microbial diversity within the chicken gut microbiome revealed by metagenomics and culture.</title>
        <authorList>
            <person name="Gilroy R."/>
            <person name="Ravi A."/>
            <person name="Getino M."/>
            <person name="Pursley I."/>
            <person name="Horton D.L."/>
            <person name="Alikhan N.F."/>
            <person name="Baker D."/>
            <person name="Gharbi K."/>
            <person name="Hall N."/>
            <person name="Watson M."/>
            <person name="Adriaenssens E.M."/>
            <person name="Foster-Nyarko E."/>
            <person name="Jarju S."/>
            <person name="Secka A."/>
            <person name="Antonio M."/>
            <person name="Oren A."/>
            <person name="Chaudhuri R.R."/>
            <person name="La Ragione R."/>
            <person name="Hildebrand F."/>
            <person name="Pallen M.J."/>
        </authorList>
    </citation>
    <scope>NUCLEOTIDE SEQUENCE</scope>
    <source>
        <strain evidence="9">ChiSjej1B19-8411</strain>
    </source>
</reference>
<evidence type="ECO:0000256" key="2">
    <source>
        <dbReference type="ARBA" id="ARBA00022448"/>
    </source>
</evidence>
<feature type="transmembrane region" description="Helical" evidence="7">
    <location>
        <begin position="146"/>
        <end position="162"/>
    </location>
</feature>
<evidence type="ECO:0000313" key="10">
    <source>
        <dbReference type="Proteomes" id="UP000886817"/>
    </source>
</evidence>
<feature type="domain" description="ABC transmembrane type-1" evidence="8">
    <location>
        <begin position="68"/>
        <end position="277"/>
    </location>
</feature>
<proteinExistence type="inferred from homology"/>
<dbReference type="InterPro" id="IPR000515">
    <property type="entry name" value="MetI-like"/>
</dbReference>
<comment type="similarity">
    <text evidence="7">Belongs to the binding-protein-dependent transport system permease family.</text>
</comment>
<feature type="transmembrane region" description="Helical" evidence="7">
    <location>
        <begin position="12"/>
        <end position="31"/>
    </location>
</feature>
<evidence type="ECO:0000256" key="7">
    <source>
        <dbReference type="RuleBase" id="RU363032"/>
    </source>
</evidence>
<dbReference type="InterPro" id="IPR050809">
    <property type="entry name" value="UgpAE/MalFG_permease"/>
</dbReference>
<dbReference type="PANTHER" id="PTHR43227:SF11">
    <property type="entry name" value="BLL4140 PROTEIN"/>
    <property type="match status" value="1"/>
</dbReference>
<name>A0A9D2B332_9FIRM</name>
<comment type="caution">
    <text evidence="9">The sequence shown here is derived from an EMBL/GenBank/DDBJ whole genome shotgun (WGS) entry which is preliminary data.</text>
</comment>
<dbReference type="PROSITE" id="PS50928">
    <property type="entry name" value="ABC_TM1"/>
    <property type="match status" value="1"/>
</dbReference>
<dbReference type="CDD" id="cd06261">
    <property type="entry name" value="TM_PBP2"/>
    <property type="match status" value="1"/>
</dbReference>
<evidence type="ECO:0000313" key="9">
    <source>
        <dbReference type="EMBL" id="HIX59752.1"/>
    </source>
</evidence>
<feature type="transmembrane region" description="Helical" evidence="7">
    <location>
        <begin position="259"/>
        <end position="277"/>
    </location>
</feature>
<gene>
    <name evidence="9" type="ORF">IAA45_08570</name>
</gene>
<dbReference type="AlphaFoldDB" id="A0A9D2B332"/>
<keyword evidence="2 7" id="KW-0813">Transport</keyword>
<dbReference type="Pfam" id="PF00528">
    <property type="entry name" value="BPD_transp_1"/>
    <property type="match status" value="1"/>
</dbReference>
<feature type="transmembrane region" description="Helical" evidence="7">
    <location>
        <begin position="106"/>
        <end position="126"/>
    </location>
</feature>
<dbReference type="Gene3D" id="1.10.3720.10">
    <property type="entry name" value="MetI-like"/>
    <property type="match status" value="1"/>
</dbReference>
<comment type="subcellular location">
    <subcellularLocation>
        <location evidence="1 7">Cell membrane</location>
        <topology evidence="1 7">Multi-pass membrane protein</topology>
    </subcellularLocation>
</comment>
<reference evidence="9" key="2">
    <citation type="submission" date="2021-04" db="EMBL/GenBank/DDBJ databases">
        <authorList>
            <person name="Gilroy R."/>
        </authorList>
    </citation>
    <scope>NUCLEOTIDE SEQUENCE</scope>
    <source>
        <strain evidence="9">ChiSjej1B19-8411</strain>
    </source>
</reference>
<organism evidence="9 10">
    <name type="scientific">Candidatus Blautia gallistercoris</name>
    <dbReference type="NCBI Taxonomy" id="2838490"/>
    <lineage>
        <taxon>Bacteria</taxon>
        <taxon>Bacillati</taxon>
        <taxon>Bacillota</taxon>
        <taxon>Clostridia</taxon>
        <taxon>Lachnospirales</taxon>
        <taxon>Lachnospiraceae</taxon>
        <taxon>Blautia</taxon>
    </lineage>
</organism>
<keyword evidence="3" id="KW-1003">Cell membrane</keyword>
<accession>A0A9D2B332</accession>
<sequence>MWCRKRYGRRYYIGCLFLLPSLLGVAVFHLVPFLDVVRRSFTGVIDGAFVGLDNYRSIFSNQAFLLASRNTVRFLGICVPLLVALSLFIAVLLYRQKRFGQVLKGIFLLPMAIPVASVVLLWRIMFHSHGILSGWVEWLGGQGADWMNTGAAFWVLVVSYLWRNLGYDIVLWVAGLSGISESLYEAARVDGAGEWQCFVRITLPNLLPSLFTILVLSLLNAFKVFREAYLVAGDYPHESMYLLQHLFNNWYRELSLDKMAAAAVICALVIFGLVLCLKRAWNGQVEE</sequence>
<dbReference type="InterPro" id="IPR035906">
    <property type="entry name" value="MetI-like_sf"/>
</dbReference>
<dbReference type="SUPFAM" id="SSF161098">
    <property type="entry name" value="MetI-like"/>
    <property type="match status" value="1"/>
</dbReference>
<dbReference type="EMBL" id="DXEX01000186">
    <property type="protein sequence ID" value="HIX59752.1"/>
    <property type="molecule type" value="Genomic_DNA"/>
</dbReference>
<evidence type="ECO:0000256" key="6">
    <source>
        <dbReference type="ARBA" id="ARBA00023136"/>
    </source>
</evidence>
<keyword evidence="5 7" id="KW-1133">Transmembrane helix</keyword>